<proteinExistence type="predicted"/>
<dbReference type="PATRIC" id="fig|243090.15.peg.4794"/>
<protein>
    <submittedName>
        <fullName evidence="1">Uncharacterized protein</fullName>
    </submittedName>
</protein>
<sequence>MIRASRMMRLNFSVIHRPFSTRAAFLAVLTGVAGFMVTTSQPVMAQGRAAAPAQTQQTAAPTNPNAAPFAPLSAAEQQRLDQILAAWEQQSKGTKTLECDFKRWHFDLFAAPANVYANKAEGVIKYANPDKGLFQVKAVVSYDGMDEKGQPKYSAKPGLYGEHWVCTGTELKEFDHATKQCKIQQLPPDMQGQRIIESPLPFVFNADAKQIKQRYWVQPMHSPKPELILIAAYPKHQADRAQYKVVQIALDAKTFLPQALIMYAPNFNPKTQPKWDHYEFTNVKRNSIQASLQKFFMQSFIEQEPPSDWKVFRDNYNGPPQLAEGESQGRLK</sequence>
<reference evidence="1 2" key="1">
    <citation type="journal article" date="2003" name="Proc. Natl. Acad. Sci. U.S.A.">
        <title>Complete genome sequence of the marine planctomycete Pirellula sp. strain 1.</title>
        <authorList>
            <person name="Gloeckner F.O."/>
            <person name="Kube M."/>
            <person name="Bauer M."/>
            <person name="Teeling H."/>
            <person name="Lombardot T."/>
            <person name="Ludwig W."/>
            <person name="Gade D."/>
            <person name="Beck A."/>
            <person name="Borzym K."/>
            <person name="Heitmann K."/>
            <person name="Rabus R."/>
            <person name="Schlesner H."/>
            <person name="Amann R."/>
            <person name="Reinhardt R."/>
        </authorList>
    </citation>
    <scope>NUCLEOTIDE SEQUENCE [LARGE SCALE GENOMIC DNA]</scope>
    <source>
        <strain evidence="2">DSM 10527 / NCIMB 13988 / SH1</strain>
    </source>
</reference>
<gene>
    <name evidence="1" type="ordered locus">RB9960</name>
</gene>
<dbReference type="EMBL" id="BX294150">
    <property type="protein sequence ID" value="CAD76551.1"/>
    <property type="molecule type" value="Genomic_DNA"/>
</dbReference>
<dbReference type="OrthoDB" id="243478at2"/>
<dbReference type="InterPro" id="IPR017461">
    <property type="entry name" value="CHP03009_planctomycetes"/>
</dbReference>
<dbReference type="InParanoid" id="Q7UKT1"/>
<dbReference type="NCBIfam" id="TIGR03009">
    <property type="entry name" value="plancto_dom_2"/>
    <property type="match status" value="1"/>
</dbReference>
<evidence type="ECO:0000313" key="2">
    <source>
        <dbReference type="Proteomes" id="UP000001025"/>
    </source>
</evidence>
<dbReference type="HOGENOM" id="CLU_836439_0_0_0"/>
<dbReference type="AlphaFoldDB" id="Q7UKT1"/>
<dbReference type="KEGG" id="rba:RB9960"/>
<dbReference type="EnsemblBacteria" id="CAD76551">
    <property type="protein sequence ID" value="CAD76551"/>
    <property type="gene ID" value="RB9960"/>
</dbReference>
<name>Q7UKT1_RHOBA</name>
<dbReference type="Proteomes" id="UP000001025">
    <property type="component" value="Chromosome"/>
</dbReference>
<dbReference type="STRING" id="243090.RB9960"/>
<keyword evidence="2" id="KW-1185">Reference proteome</keyword>
<accession>Q7UKT1</accession>
<dbReference type="Gene3D" id="2.50.20.10">
    <property type="entry name" value="Lipoprotein localisation LolA/LolB/LppX"/>
    <property type="match status" value="1"/>
</dbReference>
<dbReference type="eggNOG" id="COG3087">
    <property type="taxonomic scope" value="Bacteria"/>
</dbReference>
<evidence type="ECO:0000313" key="1">
    <source>
        <dbReference type="EMBL" id="CAD76551.1"/>
    </source>
</evidence>
<organism evidence="1 2">
    <name type="scientific">Rhodopirellula baltica (strain DSM 10527 / NCIMB 13988 / SH1)</name>
    <dbReference type="NCBI Taxonomy" id="243090"/>
    <lineage>
        <taxon>Bacteria</taxon>
        <taxon>Pseudomonadati</taxon>
        <taxon>Planctomycetota</taxon>
        <taxon>Planctomycetia</taxon>
        <taxon>Pirellulales</taxon>
        <taxon>Pirellulaceae</taxon>
        <taxon>Rhodopirellula</taxon>
    </lineage>
</organism>